<keyword evidence="4" id="KW-0592">Phosphate transport</keyword>
<feature type="compositionally biased region" description="Basic residues" evidence="10">
    <location>
        <begin position="30"/>
        <end position="39"/>
    </location>
</feature>
<dbReference type="GO" id="GO:0016887">
    <property type="term" value="F:ATP hydrolysis activity"/>
    <property type="evidence" value="ECO:0007669"/>
    <property type="project" value="InterPro"/>
</dbReference>
<comment type="subcellular location">
    <subcellularLocation>
        <location evidence="1">Cell inner membrane</location>
        <topology evidence="1">Peripheral membrane protein</topology>
    </subcellularLocation>
</comment>
<feature type="domain" description="ABC transporter" evidence="11">
    <location>
        <begin position="119"/>
        <end position="360"/>
    </location>
</feature>
<evidence type="ECO:0000256" key="7">
    <source>
        <dbReference type="ARBA" id="ARBA00022967"/>
    </source>
</evidence>
<proteinExistence type="predicted"/>
<dbReference type="FunFam" id="3.40.50.300:FF:000132">
    <property type="entry name" value="Phosphate import ATP-binding protein PstB"/>
    <property type="match status" value="1"/>
</dbReference>
<dbReference type="InterPro" id="IPR003593">
    <property type="entry name" value="AAA+_ATPase"/>
</dbReference>
<dbReference type="Pfam" id="PF00005">
    <property type="entry name" value="ABC_tran"/>
    <property type="match status" value="1"/>
</dbReference>
<evidence type="ECO:0000259" key="11">
    <source>
        <dbReference type="PROSITE" id="PS50893"/>
    </source>
</evidence>
<feature type="compositionally biased region" description="Basic residues" evidence="10">
    <location>
        <begin position="75"/>
        <end position="85"/>
    </location>
</feature>
<evidence type="ECO:0000256" key="5">
    <source>
        <dbReference type="ARBA" id="ARBA00022741"/>
    </source>
</evidence>
<comment type="caution">
    <text evidence="12">The sequence shown here is derived from an EMBL/GenBank/DDBJ whole genome shotgun (WGS) entry which is preliminary data.</text>
</comment>
<evidence type="ECO:0000256" key="9">
    <source>
        <dbReference type="ARBA" id="ARBA00054713"/>
    </source>
</evidence>
<dbReference type="GO" id="GO:0005524">
    <property type="term" value="F:ATP binding"/>
    <property type="evidence" value="ECO:0007669"/>
    <property type="project" value="UniProtKB-KW"/>
</dbReference>
<organism evidence="12 13">
    <name type="scientific">Candidatus Faecalibacterium intestinavium</name>
    <dbReference type="NCBI Taxonomy" id="2838580"/>
    <lineage>
        <taxon>Bacteria</taxon>
        <taxon>Bacillati</taxon>
        <taxon>Bacillota</taxon>
        <taxon>Clostridia</taxon>
        <taxon>Eubacteriales</taxon>
        <taxon>Oscillospiraceae</taxon>
        <taxon>Faecalibacterium</taxon>
    </lineage>
</organism>
<comment type="function">
    <text evidence="9">Part of the ABC transporter complex PstSACB involved in phosphate import. Responsible for energy coupling to the transport system.</text>
</comment>
<keyword evidence="2" id="KW-0813">Transport</keyword>
<reference evidence="12" key="2">
    <citation type="submission" date="2021-04" db="EMBL/GenBank/DDBJ databases">
        <authorList>
            <person name="Gilroy R."/>
        </authorList>
    </citation>
    <scope>NUCLEOTIDE SEQUENCE</scope>
    <source>
        <strain evidence="12">742</strain>
    </source>
</reference>
<dbReference type="GO" id="GO:0005315">
    <property type="term" value="F:phosphate transmembrane transporter activity"/>
    <property type="evidence" value="ECO:0007669"/>
    <property type="project" value="InterPro"/>
</dbReference>
<protein>
    <submittedName>
        <fullName evidence="12">Phosphate ABC transporter ATP-binding protein</fullName>
    </submittedName>
</protein>
<dbReference type="AlphaFoldDB" id="A0A9E2NRI4"/>
<evidence type="ECO:0000256" key="3">
    <source>
        <dbReference type="ARBA" id="ARBA00022475"/>
    </source>
</evidence>
<dbReference type="SMART" id="SM00382">
    <property type="entry name" value="AAA"/>
    <property type="match status" value="1"/>
</dbReference>
<sequence>MVHDPHRGAAVLGGRHRHRLHPGHRPDCGRKRRPPLYRRNGHEHEPLLQLGRKLPALLRRVSHRGAVRLRPGAGRVRRRLCHRRHPDGPDPGNQPGRRSGGPQTQETLKREKPTMSTILEAKDLDLWYGPKQALKKIRLEIPERQITALIGPSGCGKSTFLRTIDRMNDLVAGARIEGQMLYKGEDLYAPSVDVTWLRRKIGMVFQKANPFPMSIYDNIAYGPRIHGTRKKSELDEIVEKSLRGAALWDEVKDRLKKSAMGLSGGQQQRLCIARALAVQPEVLLMDESTSALDPGSTMRIEELMSELKKEYTVVIVTHNMQQAARISDTTAFFLLGEMVEAGPTAKIFSTPEDKRTEDYISGRFG</sequence>
<dbReference type="SUPFAM" id="SSF52540">
    <property type="entry name" value="P-loop containing nucleoside triphosphate hydrolases"/>
    <property type="match status" value="1"/>
</dbReference>
<dbReference type="CDD" id="cd03260">
    <property type="entry name" value="ABC_PstB_phosphate_transporter"/>
    <property type="match status" value="1"/>
</dbReference>
<dbReference type="PANTHER" id="PTHR43423:SF1">
    <property type="entry name" value="ABC TRANSPORTER I FAMILY MEMBER 17"/>
    <property type="match status" value="1"/>
</dbReference>
<evidence type="ECO:0000256" key="10">
    <source>
        <dbReference type="SAM" id="MobiDB-lite"/>
    </source>
</evidence>
<feature type="region of interest" description="Disordered" evidence="10">
    <location>
        <begin position="70"/>
        <end position="113"/>
    </location>
</feature>
<dbReference type="Gene3D" id="3.40.50.300">
    <property type="entry name" value="P-loop containing nucleotide triphosphate hydrolases"/>
    <property type="match status" value="1"/>
</dbReference>
<evidence type="ECO:0000313" key="13">
    <source>
        <dbReference type="Proteomes" id="UP000824178"/>
    </source>
</evidence>
<keyword evidence="8" id="KW-0472">Membrane</keyword>
<dbReference type="InterPro" id="IPR003439">
    <property type="entry name" value="ABC_transporter-like_ATP-bd"/>
</dbReference>
<dbReference type="GO" id="GO:0005886">
    <property type="term" value="C:plasma membrane"/>
    <property type="evidence" value="ECO:0007669"/>
    <property type="project" value="UniProtKB-SubCell"/>
</dbReference>
<feature type="region of interest" description="Disordered" evidence="10">
    <location>
        <begin position="1"/>
        <end position="44"/>
    </location>
</feature>
<dbReference type="PANTHER" id="PTHR43423">
    <property type="entry name" value="ABC TRANSPORTER I FAMILY MEMBER 17"/>
    <property type="match status" value="1"/>
</dbReference>
<dbReference type="InterPro" id="IPR017871">
    <property type="entry name" value="ABC_transporter-like_CS"/>
</dbReference>
<dbReference type="PROSITE" id="PS50893">
    <property type="entry name" value="ABC_TRANSPORTER_2"/>
    <property type="match status" value="1"/>
</dbReference>
<keyword evidence="6 12" id="KW-0067">ATP-binding</keyword>
<reference evidence="12" key="1">
    <citation type="journal article" date="2021" name="PeerJ">
        <title>Extensive microbial diversity within the chicken gut microbiome revealed by metagenomics and culture.</title>
        <authorList>
            <person name="Gilroy R."/>
            <person name="Ravi A."/>
            <person name="Getino M."/>
            <person name="Pursley I."/>
            <person name="Horton D.L."/>
            <person name="Alikhan N.F."/>
            <person name="Baker D."/>
            <person name="Gharbi K."/>
            <person name="Hall N."/>
            <person name="Watson M."/>
            <person name="Adriaenssens E.M."/>
            <person name="Foster-Nyarko E."/>
            <person name="Jarju S."/>
            <person name="Secka A."/>
            <person name="Antonio M."/>
            <person name="Oren A."/>
            <person name="Chaudhuri R.R."/>
            <person name="La Ragione R."/>
            <person name="Hildebrand F."/>
            <person name="Pallen M.J."/>
        </authorList>
    </citation>
    <scope>NUCLEOTIDE SEQUENCE</scope>
    <source>
        <strain evidence="12">742</strain>
    </source>
</reference>
<dbReference type="PROSITE" id="PS00211">
    <property type="entry name" value="ABC_TRANSPORTER_1"/>
    <property type="match status" value="1"/>
</dbReference>
<keyword evidence="7" id="KW-1278">Translocase</keyword>
<dbReference type="NCBIfam" id="TIGR00972">
    <property type="entry name" value="3a0107s01c2"/>
    <property type="match status" value="1"/>
</dbReference>
<dbReference type="GO" id="GO:0035435">
    <property type="term" value="P:phosphate ion transmembrane transport"/>
    <property type="evidence" value="ECO:0007669"/>
    <property type="project" value="InterPro"/>
</dbReference>
<gene>
    <name evidence="12" type="primary">pstB</name>
    <name evidence="12" type="ORF">H9864_01125</name>
</gene>
<evidence type="ECO:0000256" key="4">
    <source>
        <dbReference type="ARBA" id="ARBA00022592"/>
    </source>
</evidence>
<evidence type="ECO:0000313" key="12">
    <source>
        <dbReference type="EMBL" id="MBU3818979.1"/>
    </source>
</evidence>
<accession>A0A9E2NRI4</accession>
<evidence type="ECO:0000256" key="8">
    <source>
        <dbReference type="ARBA" id="ARBA00023136"/>
    </source>
</evidence>
<evidence type="ECO:0000256" key="1">
    <source>
        <dbReference type="ARBA" id="ARBA00004417"/>
    </source>
</evidence>
<dbReference type="Proteomes" id="UP000824178">
    <property type="component" value="Unassembled WGS sequence"/>
</dbReference>
<evidence type="ECO:0000256" key="2">
    <source>
        <dbReference type="ARBA" id="ARBA00022448"/>
    </source>
</evidence>
<dbReference type="InterPro" id="IPR005670">
    <property type="entry name" value="PstB-like"/>
</dbReference>
<keyword evidence="5" id="KW-0547">Nucleotide-binding</keyword>
<name>A0A9E2NRI4_9FIRM</name>
<feature type="compositionally biased region" description="Basic residues" evidence="10">
    <location>
        <begin position="14"/>
        <end position="23"/>
    </location>
</feature>
<evidence type="ECO:0000256" key="6">
    <source>
        <dbReference type="ARBA" id="ARBA00022840"/>
    </source>
</evidence>
<dbReference type="EMBL" id="JAHLFH010000015">
    <property type="protein sequence ID" value="MBU3818979.1"/>
    <property type="molecule type" value="Genomic_DNA"/>
</dbReference>
<dbReference type="InterPro" id="IPR027417">
    <property type="entry name" value="P-loop_NTPase"/>
</dbReference>
<keyword evidence="3" id="KW-1003">Cell membrane</keyword>